<organism evidence="12 13">
    <name type="scientific">Actinomyces respiraculi</name>
    <dbReference type="NCBI Taxonomy" id="2744574"/>
    <lineage>
        <taxon>Bacteria</taxon>
        <taxon>Bacillati</taxon>
        <taxon>Actinomycetota</taxon>
        <taxon>Actinomycetes</taxon>
        <taxon>Actinomycetales</taxon>
        <taxon>Actinomycetaceae</taxon>
        <taxon>Actinomyces</taxon>
    </lineage>
</organism>
<dbReference type="PANTHER" id="PTHR43071">
    <property type="entry name" value="2-AMINO-4-HYDROXY-6-HYDROXYMETHYLDIHYDROPTERIDINE PYROPHOSPHOKINASE"/>
    <property type="match status" value="1"/>
</dbReference>
<dbReference type="GO" id="GO:0003848">
    <property type="term" value="F:2-amino-4-hydroxy-6-hydroxymethyldihydropteridine diphosphokinase activity"/>
    <property type="evidence" value="ECO:0007669"/>
    <property type="project" value="UniProtKB-EC"/>
</dbReference>
<name>A0A7T0LK32_9ACTO</name>
<dbReference type="EMBL" id="CP063989">
    <property type="protein sequence ID" value="QPL05115.1"/>
    <property type="molecule type" value="Genomic_DNA"/>
</dbReference>
<feature type="compositionally biased region" description="Low complexity" evidence="10">
    <location>
        <begin position="393"/>
        <end position="406"/>
    </location>
</feature>
<dbReference type="SMART" id="SM00905">
    <property type="entry name" value="FolB"/>
    <property type="match status" value="1"/>
</dbReference>
<evidence type="ECO:0000256" key="5">
    <source>
        <dbReference type="ARBA" id="ARBA00022741"/>
    </source>
</evidence>
<dbReference type="Pfam" id="PF01288">
    <property type="entry name" value="HPPK"/>
    <property type="match status" value="1"/>
</dbReference>
<evidence type="ECO:0000259" key="11">
    <source>
        <dbReference type="SMART" id="SM00905"/>
    </source>
</evidence>
<dbReference type="NCBIfam" id="TIGR01498">
    <property type="entry name" value="folK"/>
    <property type="match status" value="1"/>
</dbReference>
<dbReference type="Pfam" id="PF02152">
    <property type="entry name" value="FolB"/>
    <property type="match status" value="1"/>
</dbReference>
<dbReference type="CDD" id="cd00534">
    <property type="entry name" value="DHNA_DHNTPE"/>
    <property type="match status" value="1"/>
</dbReference>
<keyword evidence="6 12" id="KW-0418">Kinase</keyword>
<comment type="similarity">
    <text evidence="3">In the N-terminal section; belongs to the DHNA family.</text>
</comment>
<evidence type="ECO:0000256" key="7">
    <source>
        <dbReference type="ARBA" id="ARBA00022840"/>
    </source>
</evidence>
<keyword evidence="7" id="KW-0067">ATP-binding</keyword>
<dbReference type="AlphaFoldDB" id="A0A7T0LK32"/>
<dbReference type="PANTHER" id="PTHR43071:SF1">
    <property type="entry name" value="2-AMINO-4-HYDROXY-6-HYDROXYMETHYLDIHYDROPTERIDINE PYROPHOSPHOKINASE"/>
    <property type="match status" value="1"/>
</dbReference>
<comment type="catalytic activity">
    <reaction evidence="1">
        <text>6-hydroxymethyl-7,8-dihydropterin + ATP = (7,8-dihydropterin-6-yl)methyl diphosphate + AMP + H(+)</text>
        <dbReference type="Rhea" id="RHEA:11412"/>
        <dbReference type="ChEBI" id="CHEBI:15378"/>
        <dbReference type="ChEBI" id="CHEBI:30616"/>
        <dbReference type="ChEBI" id="CHEBI:44841"/>
        <dbReference type="ChEBI" id="CHEBI:72950"/>
        <dbReference type="ChEBI" id="CHEBI:456215"/>
        <dbReference type="EC" id="2.7.6.3"/>
    </reaction>
</comment>
<evidence type="ECO:0000313" key="13">
    <source>
        <dbReference type="Proteomes" id="UP000594637"/>
    </source>
</evidence>
<evidence type="ECO:0000256" key="3">
    <source>
        <dbReference type="ARBA" id="ARBA00009640"/>
    </source>
</evidence>
<comment type="catalytic activity">
    <reaction evidence="9">
        <text>7,8-dihydroneopterin = 6-hydroxymethyl-7,8-dihydropterin + glycolaldehyde</text>
        <dbReference type="Rhea" id="RHEA:10540"/>
        <dbReference type="ChEBI" id="CHEBI:17001"/>
        <dbReference type="ChEBI" id="CHEBI:17071"/>
        <dbReference type="ChEBI" id="CHEBI:44841"/>
        <dbReference type="EC" id="4.1.2.25"/>
    </reaction>
</comment>
<evidence type="ECO:0000256" key="1">
    <source>
        <dbReference type="ARBA" id="ARBA00000198"/>
    </source>
</evidence>
<feature type="compositionally biased region" description="Pro residues" evidence="10">
    <location>
        <begin position="670"/>
        <end position="718"/>
    </location>
</feature>
<dbReference type="InterPro" id="IPR006157">
    <property type="entry name" value="FolB_dom"/>
</dbReference>
<feature type="domain" description="Dihydroneopterin aldolase/epimerase" evidence="11">
    <location>
        <begin position="11"/>
        <end position="126"/>
    </location>
</feature>
<keyword evidence="9" id="KW-0456">Lyase</keyword>
<dbReference type="NCBIfam" id="TIGR00526">
    <property type="entry name" value="folB_dom"/>
    <property type="match status" value="1"/>
</dbReference>
<gene>
    <name evidence="12" type="primary">folK</name>
    <name evidence="12" type="ORF">ID810_10315</name>
</gene>
<dbReference type="GO" id="GO:0005524">
    <property type="term" value="F:ATP binding"/>
    <property type="evidence" value="ECO:0007669"/>
    <property type="project" value="UniProtKB-KW"/>
</dbReference>
<dbReference type="Proteomes" id="UP000594637">
    <property type="component" value="Chromosome"/>
</dbReference>
<evidence type="ECO:0000256" key="9">
    <source>
        <dbReference type="RuleBase" id="RU362079"/>
    </source>
</evidence>
<comment type="function">
    <text evidence="9">Catalyzes the conversion of 7,8-dihydroneopterin to 6-hydroxymethyl-7,8-dihydropterin.</text>
</comment>
<dbReference type="InterPro" id="IPR043133">
    <property type="entry name" value="GTP-CH-I_C/QueF"/>
</dbReference>
<dbReference type="EC" id="2.7.6.3" evidence="9"/>
<evidence type="ECO:0000256" key="2">
    <source>
        <dbReference type="ARBA" id="ARBA00005051"/>
    </source>
</evidence>
<feature type="region of interest" description="Disordered" evidence="10">
    <location>
        <begin position="389"/>
        <end position="419"/>
    </location>
</feature>
<evidence type="ECO:0000256" key="6">
    <source>
        <dbReference type="ARBA" id="ARBA00022777"/>
    </source>
</evidence>
<dbReference type="NCBIfam" id="TIGR00525">
    <property type="entry name" value="folB"/>
    <property type="match status" value="1"/>
</dbReference>
<feature type="region of interest" description="Disordered" evidence="10">
    <location>
        <begin position="663"/>
        <end position="772"/>
    </location>
</feature>
<dbReference type="SUPFAM" id="SSF55620">
    <property type="entry name" value="Tetrahydrobiopterin biosynthesis enzymes-like"/>
    <property type="match status" value="1"/>
</dbReference>
<evidence type="ECO:0000256" key="10">
    <source>
        <dbReference type="SAM" id="MobiDB-lite"/>
    </source>
</evidence>
<accession>A0A7T0LK32</accession>
<feature type="compositionally biased region" description="Low complexity" evidence="10">
    <location>
        <begin position="719"/>
        <end position="730"/>
    </location>
</feature>
<dbReference type="GO" id="GO:0016301">
    <property type="term" value="F:kinase activity"/>
    <property type="evidence" value="ECO:0007669"/>
    <property type="project" value="UniProtKB-KW"/>
</dbReference>
<dbReference type="RefSeq" id="WP_166858494.1">
    <property type="nucleotide sequence ID" value="NZ_CP063989.1"/>
</dbReference>
<keyword evidence="13" id="KW-1185">Reference proteome</keyword>
<dbReference type="CDD" id="cd00483">
    <property type="entry name" value="HPPK"/>
    <property type="match status" value="1"/>
</dbReference>
<dbReference type="EC" id="4.1.2.25" evidence="9"/>
<comment type="pathway">
    <text evidence="9">Cofactor biosynthesis; tetrahydrofolate biosynthesis; 2-amino-4-hydroxy-6-hydroxymethyl-7,8-dihydropteridine diphosphate from 7,8-dihydroneopterin triphosphate: step 3/4.</text>
</comment>
<evidence type="ECO:0000256" key="8">
    <source>
        <dbReference type="ARBA" id="ARBA00022909"/>
    </source>
</evidence>
<comment type="similarity">
    <text evidence="9">Belongs to the DHNA family.</text>
</comment>
<dbReference type="KEGG" id="arep:ID810_10315"/>
<reference evidence="12 13" key="1">
    <citation type="submission" date="2020-11" db="EMBL/GenBank/DDBJ databases">
        <title>Actinomyces sp. ZJ750.</title>
        <authorList>
            <person name="Zhou J."/>
        </authorList>
    </citation>
    <scope>NUCLEOTIDE SEQUENCE [LARGE SCALE GENOMIC DNA]</scope>
    <source>
        <strain evidence="12 13">ZJ750</strain>
    </source>
</reference>
<dbReference type="GO" id="GO:0046656">
    <property type="term" value="P:folic acid biosynthetic process"/>
    <property type="evidence" value="ECO:0007669"/>
    <property type="project" value="UniProtKB-UniRule"/>
</dbReference>
<keyword evidence="8 9" id="KW-0289">Folate biosynthesis</keyword>
<dbReference type="SUPFAM" id="SSF55083">
    <property type="entry name" value="6-hydroxymethyl-7,8-dihydropterin pyrophosphokinase, HPPK"/>
    <property type="match status" value="1"/>
</dbReference>
<dbReference type="GO" id="GO:0046654">
    <property type="term" value="P:tetrahydrofolate biosynthetic process"/>
    <property type="evidence" value="ECO:0007669"/>
    <property type="project" value="UniProtKB-UniRule"/>
</dbReference>
<dbReference type="InterPro" id="IPR000550">
    <property type="entry name" value="Hppk"/>
</dbReference>
<dbReference type="InterPro" id="IPR006156">
    <property type="entry name" value="Dihydroneopterin_aldolase"/>
</dbReference>
<keyword evidence="5" id="KW-0547">Nucleotide-binding</keyword>
<dbReference type="Gene3D" id="3.30.70.560">
    <property type="entry name" value="7,8-Dihydro-6-hydroxymethylpterin-pyrophosphokinase HPPK"/>
    <property type="match status" value="1"/>
</dbReference>
<dbReference type="GO" id="GO:0004150">
    <property type="term" value="F:dihydroneopterin aldolase activity"/>
    <property type="evidence" value="ECO:0007669"/>
    <property type="project" value="UniProtKB-UniRule"/>
</dbReference>
<evidence type="ECO:0000313" key="12">
    <source>
        <dbReference type="EMBL" id="QPL05115.1"/>
    </source>
</evidence>
<sequence>MSTSSTPVDRIRLSGLSARGYHGVLGSEREEGQLFVVDVVMGLGSRGTAMTAVTDSLEDAVDYGEVARAVVSVIEGEPVNLIETLASRVADVVLDFGRVQEVEVTIHKPQAPIPVAFEDVTVTITRTAHDRDRALSGVTERRADGGAHLAAWSASAPAAVPAPEPSVGADVSVTPGVDGAAPVVPSVDGAAPVVAPLLAGGVLGAVNGAVSSEDVTPEPALEEPLAEERVAEAAAAPVEEVGAPEAWTQTAAAPEVQPEPAEVAVPVEEPVADRQAGDWWTGQAAGPVDEPLEAAAAPVEEADVPVAAPAEDSAAGGTDLRSTPAPIEGEAALGVGMPVAADAGEVSAPGWGNVPAPGALMPEPAVPFADPSAPAEVPAPEWGNVPAPGALMPEPAAPFAEPSAPAAEPPAPTPADPLSLRPAAPAQVVLALGANVGKVLPTLRTAVRTLSALEGLTVTAVAPLARTTAVTLPGAEPQPDYLNTVLLATTTMSPRELLDVCQDLEAATGRVRTTPWGPRTLDIDLISFEGVTSHDPALVLPHPRAAERAFVLVPWSTADPFAELNGRSVSALAEAAPDRGSLRWLALDWLDSDRLPALPTGEYVVPPSGDEAPASVNAPEAAPAPAESVVPAPAPAEPVVPVPGPAEPVVPVPGPAEPVVPEPGLAEPVVPEPAPAEPVEPVPAPAEPIAPVPAPAEPVVPEPGPAEPVVPEPGPAEPVVPAESQDAPEPQAAPEPMAPEAPAEPTFSPRPAPNDAWATPMNWNDVIRGNHS</sequence>
<proteinExistence type="inferred from homology"/>
<dbReference type="Gene3D" id="3.30.1130.10">
    <property type="match status" value="1"/>
</dbReference>
<dbReference type="UniPathway" id="UPA00077">
    <property type="reaction ID" value="UER00154"/>
</dbReference>
<evidence type="ECO:0000256" key="4">
    <source>
        <dbReference type="ARBA" id="ARBA00022679"/>
    </source>
</evidence>
<keyword evidence="4 12" id="KW-0808">Transferase</keyword>
<dbReference type="InterPro" id="IPR035907">
    <property type="entry name" value="Hppk_sf"/>
</dbReference>
<comment type="pathway">
    <text evidence="2">Cofactor biosynthesis; tetrahydrofolate biosynthesis; 2-amino-4-hydroxy-6-hydroxymethyl-7,8-dihydropteridine diphosphate from 7,8-dihydroneopterin triphosphate: step 4/4.</text>
</comment>
<feature type="region of interest" description="Disordered" evidence="10">
    <location>
        <begin position="601"/>
        <end position="621"/>
    </location>
</feature>
<protein>
    <recommendedName>
        <fullName evidence="9">Bifunctional folate synthesis protein</fullName>
    </recommendedName>
    <domain>
        <recommendedName>
            <fullName evidence="9">Dihydroneopterin aldolase</fullName>
            <shortName evidence="9">DHNA</shortName>
            <ecNumber evidence="9">4.1.2.25</ecNumber>
        </recommendedName>
        <alternativeName>
            <fullName evidence="9">7,8-dihydroneopterin aldolase</fullName>
        </alternativeName>
    </domain>
    <domain>
        <recommendedName>
            <fullName evidence="9">2-amino-4-hydroxy-6-hydroxymethyldihydropteridine pyrophosphokinase</fullName>
            <ecNumber evidence="9">2.7.6.3</ecNumber>
        </recommendedName>
        <alternativeName>
            <fullName evidence="9">6-hydroxymethyl-7,8-dihydropterin pyrophosphokinase</fullName>
            <shortName evidence="9">PPPK</shortName>
        </alternativeName>
        <alternativeName>
            <fullName evidence="9">7,8-dihydro-6-hydroxymethylpterin pyrophosphokinase</fullName>
            <shortName evidence="9">HPPK</shortName>
        </alternativeName>
    </domain>
</protein>
<feature type="compositionally biased region" description="Low complexity" evidence="10">
    <location>
        <begin position="611"/>
        <end position="621"/>
    </location>
</feature>